<evidence type="ECO:0000256" key="6">
    <source>
        <dbReference type="SAM" id="Coils"/>
    </source>
</evidence>
<dbReference type="InterPro" id="IPR000700">
    <property type="entry name" value="PAS-assoc_C"/>
</dbReference>
<dbReference type="InterPro" id="IPR000014">
    <property type="entry name" value="PAS"/>
</dbReference>
<dbReference type="CDD" id="cd00130">
    <property type="entry name" value="PAS"/>
    <property type="match status" value="1"/>
</dbReference>
<name>A0ABW4WU82_9BACT</name>
<dbReference type="Proteomes" id="UP001597369">
    <property type="component" value="Unassembled WGS sequence"/>
</dbReference>
<comment type="catalytic activity">
    <reaction evidence="1">
        <text>ATP + protein L-histidine = ADP + protein N-phospho-L-histidine.</text>
        <dbReference type="EC" id="2.7.13.3"/>
    </reaction>
</comment>
<dbReference type="NCBIfam" id="TIGR00229">
    <property type="entry name" value="sensory_box"/>
    <property type="match status" value="1"/>
</dbReference>
<evidence type="ECO:0000259" key="8">
    <source>
        <dbReference type="PROSITE" id="PS50112"/>
    </source>
</evidence>
<gene>
    <name evidence="10" type="ORF">ACFSKU_05440</name>
</gene>
<dbReference type="EMBL" id="JBHUHV010000018">
    <property type="protein sequence ID" value="MFD2066319.1"/>
    <property type="molecule type" value="Genomic_DNA"/>
</dbReference>
<evidence type="ECO:0000313" key="10">
    <source>
        <dbReference type="EMBL" id="MFD2066319.1"/>
    </source>
</evidence>
<keyword evidence="3" id="KW-0597">Phosphoprotein</keyword>
<protein>
    <recommendedName>
        <fullName evidence="2">histidine kinase</fullName>
        <ecNumber evidence="2">2.7.13.3</ecNumber>
    </recommendedName>
</protein>
<feature type="coiled-coil region" evidence="6">
    <location>
        <begin position="609"/>
        <end position="653"/>
    </location>
</feature>
<dbReference type="Gene3D" id="3.30.450.20">
    <property type="entry name" value="PAS domain"/>
    <property type="match status" value="4"/>
</dbReference>
<evidence type="ECO:0000313" key="11">
    <source>
        <dbReference type="Proteomes" id="UP001597369"/>
    </source>
</evidence>
<evidence type="ECO:0000259" key="9">
    <source>
        <dbReference type="PROSITE" id="PS50113"/>
    </source>
</evidence>
<reference evidence="11" key="1">
    <citation type="journal article" date="2019" name="Int. J. Syst. Evol. Microbiol.">
        <title>The Global Catalogue of Microorganisms (GCM) 10K type strain sequencing project: providing services to taxonomists for standard genome sequencing and annotation.</title>
        <authorList>
            <consortium name="The Broad Institute Genomics Platform"/>
            <consortium name="The Broad Institute Genome Sequencing Center for Infectious Disease"/>
            <person name="Wu L."/>
            <person name="Ma J."/>
        </authorList>
    </citation>
    <scope>NUCLEOTIDE SEQUENCE [LARGE SCALE GENOMIC DNA]</scope>
    <source>
        <strain evidence="11">JCM 16545</strain>
    </source>
</reference>
<keyword evidence="11" id="KW-1185">Reference proteome</keyword>
<feature type="coiled-coil region" evidence="6">
    <location>
        <begin position="137"/>
        <end position="164"/>
    </location>
</feature>
<feature type="domain" description="PAC" evidence="9">
    <location>
        <begin position="570"/>
        <end position="621"/>
    </location>
</feature>
<keyword evidence="6" id="KW-0175">Coiled coil</keyword>
<dbReference type="RefSeq" id="WP_229961133.1">
    <property type="nucleotide sequence ID" value="NZ_JAJJWI010000010.1"/>
</dbReference>
<comment type="caution">
    <text evidence="10">The sequence shown here is derived from an EMBL/GenBank/DDBJ whole genome shotgun (WGS) entry which is preliminary data.</text>
</comment>
<proteinExistence type="predicted"/>
<dbReference type="PROSITE" id="PS50109">
    <property type="entry name" value="HIS_KIN"/>
    <property type="match status" value="1"/>
</dbReference>
<feature type="domain" description="Histidine kinase" evidence="7">
    <location>
        <begin position="660"/>
        <end position="875"/>
    </location>
</feature>
<dbReference type="PRINTS" id="PR00344">
    <property type="entry name" value="BCTRLSENSOR"/>
</dbReference>
<dbReference type="CDD" id="cd00082">
    <property type="entry name" value="HisKA"/>
    <property type="match status" value="1"/>
</dbReference>
<keyword evidence="4" id="KW-0808">Transferase</keyword>
<dbReference type="InterPro" id="IPR004358">
    <property type="entry name" value="Sig_transdc_His_kin-like_C"/>
</dbReference>
<dbReference type="Pfam" id="PF08448">
    <property type="entry name" value="PAS_4"/>
    <property type="match status" value="4"/>
</dbReference>
<evidence type="ECO:0000256" key="3">
    <source>
        <dbReference type="ARBA" id="ARBA00022553"/>
    </source>
</evidence>
<dbReference type="InterPro" id="IPR013656">
    <property type="entry name" value="PAS_4"/>
</dbReference>
<dbReference type="SMART" id="SM00387">
    <property type="entry name" value="HATPase_c"/>
    <property type="match status" value="1"/>
</dbReference>
<keyword evidence="5" id="KW-0418">Kinase</keyword>
<dbReference type="SMART" id="SM00091">
    <property type="entry name" value="PAS"/>
    <property type="match status" value="4"/>
</dbReference>
<dbReference type="InterPro" id="IPR003594">
    <property type="entry name" value="HATPase_dom"/>
</dbReference>
<dbReference type="PROSITE" id="PS50112">
    <property type="entry name" value="PAS"/>
    <property type="match status" value="1"/>
</dbReference>
<feature type="coiled-coil region" evidence="6">
    <location>
        <begin position="296"/>
        <end position="344"/>
    </location>
</feature>
<dbReference type="InterPro" id="IPR036097">
    <property type="entry name" value="HisK_dim/P_sf"/>
</dbReference>
<dbReference type="EC" id="2.7.13.3" evidence="2"/>
<dbReference type="Gene3D" id="1.10.287.130">
    <property type="match status" value="1"/>
</dbReference>
<dbReference type="SUPFAM" id="SSF55785">
    <property type="entry name" value="PYP-like sensor domain (PAS domain)"/>
    <property type="match status" value="4"/>
</dbReference>
<sequence>MTKAASFTPETLKLFEAVPDSYLILSPDLTILTASTPYLKATLRERESIQGKNIFEAYPNNPALSNSDPTTNLRHSLEWVLQYKQPHQIGLIRYDITQPGLPDSFEEKYWSSSNTPVLDSEGNIQYIIHKVIDVTKQLKTENQVKEFEQQLAQAQGQQEIINAELIVARADADREREKLYDVLMQAPAMICIFKGPKHVFQLANPRYQQLVGDRPLLGKPIAEAMPELAGQPIFELLDQVYTTGESFHAHEMKVQLDHNNSGELGENYYNFTYQATRNSNGIIDGILVFAYEVTAQVEARQEVEQREQALQVLNEQLTAANEEIRAANEELSQTQLQLQAFNIELEERVTTRTKELQLSKAETEVQRNRLQKLFMEAPAPICVLNGEDFIFELVNPAYQQLLPGRRLLGSSMLGEALSELASQPFANMLRHVYRTGETMESKEELISVARHEGAPQEERYFNYILQARRNEEKQINGIIVFVHEVTEQVESRRTVERSANQLQLITDALPVLIGYLDKEEKYRFANKAYEPWFGQKPQDLLGKPVRKVVGEKAYQGVKGYIKQALAGERLDFESRMPYRENFVKYIHTSYVPDVKEGNVAGFFTLVNDITEQVEARQKLEEREKEAQALTMELAAANEELRTANEELTRTNVDLDNFIYTASHDLKAPIFNIEGLMQLLIDSLPSQVLAAHGLTGVTGMIKESIERFKRTIEHLTEVSKLQKENNHDAVLVDLSEVIRDVRLDLSSQLKAAEAELEVNIDTCPGIHFSEKNLRSVVYNLLSNAIKYRSPDRKLKIQINCKSEEKYAIITVRDNGLGMDLRRSQKLFTMFGRLHDHVEGSGIGLYMIKKIVENADGRIEVESQEGIGTTFSVYFKN</sequence>
<dbReference type="InterPro" id="IPR035965">
    <property type="entry name" value="PAS-like_dom_sf"/>
</dbReference>
<evidence type="ECO:0000256" key="2">
    <source>
        <dbReference type="ARBA" id="ARBA00012438"/>
    </source>
</evidence>
<dbReference type="SUPFAM" id="SSF55874">
    <property type="entry name" value="ATPase domain of HSP90 chaperone/DNA topoisomerase II/histidine kinase"/>
    <property type="match status" value="1"/>
</dbReference>
<evidence type="ECO:0000256" key="1">
    <source>
        <dbReference type="ARBA" id="ARBA00000085"/>
    </source>
</evidence>
<dbReference type="InterPro" id="IPR052162">
    <property type="entry name" value="Sensor_kinase/Photoreceptor"/>
</dbReference>
<evidence type="ECO:0000256" key="5">
    <source>
        <dbReference type="ARBA" id="ARBA00022777"/>
    </source>
</evidence>
<dbReference type="Gene3D" id="3.30.565.10">
    <property type="entry name" value="Histidine kinase-like ATPase, C-terminal domain"/>
    <property type="match status" value="1"/>
</dbReference>
<accession>A0ABW4WU82</accession>
<feature type="domain" description="PAS" evidence="8">
    <location>
        <begin position="498"/>
        <end position="568"/>
    </location>
</feature>
<dbReference type="InterPro" id="IPR036890">
    <property type="entry name" value="HATPase_C_sf"/>
</dbReference>
<evidence type="ECO:0000259" key="7">
    <source>
        <dbReference type="PROSITE" id="PS50109"/>
    </source>
</evidence>
<dbReference type="PANTHER" id="PTHR43304">
    <property type="entry name" value="PHYTOCHROME-LIKE PROTEIN CPH1"/>
    <property type="match status" value="1"/>
</dbReference>
<dbReference type="InterPro" id="IPR005467">
    <property type="entry name" value="His_kinase_dom"/>
</dbReference>
<dbReference type="PROSITE" id="PS50113">
    <property type="entry name" value="PAC"/>
    <property type="match status" value="1"/>
</dbReference>
<dbReference type="SUPFAM" id="SSF47384">
    <property type="entry name" value="Homodimeric domain of signal transducing histidine kinase"/>
    <property type="match status" value="1"/>
</dbReference>
<organism evidence="10 11">
    <name type="scientific">Pontibacter silvestris</name>
    <dbReference type="NCBI Taxonomy" id="2305183"/>
    <lineage>
        <taxon>Bacteria</taxon>
        <taxon>Pseudomonadati</taxon>
        <taxon>Bacteroidota</taxon>
        <taxon>Cytophagia</taxon>
        <taxon>Cytophagales</taxon>
        <taxon>Hymenobacteraceae</taxon>
        <taxon>Pontibacter</taxon>
    </lineage>
</organism>
<dbReference type="PANTHER" id="PTHR43304:SF1">
    <property type="entry name" value="PAC DOMAIN-CONTAINING PROTEIN"/>
    <property type="match status" value="1"/>
</dbReference>
<dbReference type="Pfam" id="PF02518">
    <property type="entry name" value="HATPase_c"/>
    <property type="match status" value="1"/>
</dbReference>
<evidence type="ECO:0000256" key="4">
    <source>
        <dbReference type="ARBA" id="ARBA00022679"/>
    </source>
</evidence>
<dbReference type="InterPro" id="IPR003661">
    <property type="entry name" value="HisK_dim/P_dom"/>
</dbReference>